<dbReference type="Proteomes" id="UP000694856">
    <property type="component" value="Chromosome 6"/>
</dbReference>
<dbReference type="RefSeq" id="XP_032337743.1">
    <property type="nucleotide sequence ID" value="XM_032481852.1"/>
</dbReference>
<name>A0A8B8T701_CAMFR</name>
<proteinExistence type="predicted"/>
<reference evidence="3" key="1">
    <citation type="submission" date="2025-08" db="UniProtKB">
        <authorList>
            <consortium name="RefSeq"/>
        </authorList>
    </citation>
    <scope>IDENTIFICATION</scope>
    <source>
        <tissue evidence="3">Ear skin</tissue>
    </source>
</reference>
<organism evidence="2 3">
    <name type="scientific">Camelus ferus</name>
    <name type="common">Wild bactrian camel</name>
    <name type="synonym">Camelus bactrianus ferus</name>
    <dbReference type="NCBI Taxonomy" id="419612"/>
    <lineage>
        <taxon>Eukaryota</taxon>
        <taxon>Metazoa</taxon>
        <taxon>Chordata</taxon>
        <taxon>Craniata</taxon>
        <taxon>Vertebrata</taxon>
        <taxon>Euteleostomi</taxon>
        <taxon>Mammalia</taxon>
        <taxon>Eutheria</taxon>
        <taxon>Laurasiatheria</taxon>
        <taxon>Artiodactyla</taxon>
        <taxon>Tylopoda</taxon>
        <taxon>Camelidae</taxon>
        <taxon>Camelus</taxon>
    </lineage>
</organism>
<protein>
    <submittedName>
        <fullName evidence="3">Uncharacterized protein LOC116664220</fullName>
    </submittedName>
</protein>
<accession>A0A8B8T701</accession>
<sequence length="216" mass="23719">MQTRRFSSICAAEASTPQLTPAAYIRHGDLSPLTLTVTELRAFPSTSERFGKLLPCNHSRDLQVWCFNRRPRALSCSHTCRWDMQMSTRGTLGKRPGSWPQVRGGGFSCGRAPAAEHAGSGEHSRQSCARRRRGAGERVGRARSVRRPRYRVGRPAGATQAAQETCLEQAASPPTSLRVGESVGLLGHQNAGSLELWIKPRSSQQNMGRVTVVWDP</sequence>
<dbReference type="KEGG" id="cfr:116664220"/>
<feature type="region of interest" description="Disordered" evidence="1">
    <location>
        <begin position="112"/>
        <end position="146"/>
    </location>
</feature>
<dbReference type="GeneID" id="116664220"/>
<evidence type="ECO:0000256" key="1">
    <source>
        <dbReference type="SAM" id="MobiDB-lite"/>
    </source>
</evidence>
<gene>
    <name evidence="3" type="primary">LOC116664220</name>
</gene>
<keyword evidence="2" id="KW-1185">Reference proteome</keyword>
<dbReference type="AlphaFoldDB" id="A0A8B8T701"/>
<evidence type="ECO:0000313" key="3">
    <source>
        <dbReference type="RefSeq" id="XP_032337743.1"/>
    </source>
</evidence>
<evidence type="ECO:0000313" key="2">
    <source>
        <dbReference type="Proteomes" id="UP000694856"/>
    </source>
</evidence>